<dbReference type="AlphaFoldDB" id="A0A558CZF2"/>
<sequence>MGVVVMECSEAYREGEAYYRRHGYNYKNPYPAATREHNDFERGWTQGLKKNPEIGEKLEKKEGVGSQGYQAEQQAKQTKESLERRKREYLRAKGK</sequence>
<feature type="compositionally biased region" description="Basic and acidic residues" evidence="1">
    <location>
        <begin position="77"/>
        <end position="95"/>
    </location>
</feature>
<name>A0A558CZF2_9GAMM</name>
<organism evidence="2 3">
    <name type="scientific">Sedimenticola thiotaurini</name>
    <dbReference type="NCBI Taxonomy" id="1543721"/>
    <lineage>
        <taxon>Bacteria</taxon>
        <taxon>Pseudomonadati</taxon>
        <taxon>Pseudomonadota</taxon>
        <taxon>Gammaproteobacteria</taxon>
        <taxon>Chromatiales</taxon>
        <taxon>Sedimenticolaceae</taxon>
        <taxon>Sedimenticola</taxon>
    </lineage>
</organism>
<evidence type="ECO:0000313" key="2">
    <source>
        <dbReference type="EMBL" id="TVT54120.1"/>
    </source>
</evidence>
<feature type="compositionally biased region" description="Polar residues" evidence="1">
    <location>
        <begin position="67"/>
        <end position="76"/>
    </location>
</feature>
<feature type="region of interest" description="Disordered" evidence="1">
    <location>
        <begin position="61"/>
        <end position="95"/>
    </location>
</feature>
<reference evidence="2 3" key="1">
    <citation type="submission" date="2019-07" db="EMBL/GenBank/DDBJ databases">
        <title>The pathways for chlorine oxyanion respiration interact through the shared metabolite chlorate.</title>
        <authorList>
            <person name="Barnum T.P."/>
            <person name="Cheng Y."/>
            <person name="Hill K.A."/>
            <person name="Lucas L.N."/>
            <person name="Carlson H.K."/>
            <person name="Coates J.D."/>
        </authorList>
    </citation>
    <scope>NUCLEOTIDE SEQUENCE [LARGE SCALE GENOMIC DNA]</scope>
    <source>
        <strain evidence="2">BK-3</strain>
    </source>
</reference>
<dbReference type="EMBL" id="VMRY01000044">
    <property type="protein sequence ID" value="TVT54120.1"/>
    <property type="molecule type" value="Genomic_DNA"/>
</dbReference>
<evidence type="ECO:0000256" key="1">
    <source>
        <dbReference type="SAM" id="MobiDB-lite"/>
    </source>
</evidence>
<accession>A0A558CZF2</accession>
<proteinExistence type="predicted"/>
<protein>
    <submittedName>
        <fullName evidence="2">Uncharacterized protein</fullName>
    </submittedName>
</protein>
<comment type="caution">
    <text evidence="2">The sequence shown here is derived from an EMBL/GenBank/DDBJ whole genome shotgun (WGS) entry which is preliminary data.</text>
</comment>
<dbReference type="Proteomes" id="UP000317355">
    <property type="component" value="Unassembled WGS sequence"/>
</dbReference>
<gene>
    <name evidence="2" type="ORF">FHK82_11060</name>
</gene>
<evidence type="ECO:0000313" key="3">
    <source>
        <dbReference type="Proteomes" id="UP000317355"/>
    </source>
</evidence>